<gene>
    <name evidence="1" type="ORF">AWH56_016450</name>
</gene>
<dbReference type="InterPro" id="IPR036249">
    <property type="entry name" value="Thioredoxin-like_sf"/>
</dbReference>
<sequence length="143" mass="17010">MFVYYLEKKEVNGFVRKLRLAICLIPIFLLLITSCIKNDEVIANYPFLQKKDENITLLFSDDHFINDEGNYYDALLDVKRRHPEKIRSFNIIHSSDRDLVRHYNIQEYPTLLVLHNEHVTIRVEGSLKKFEILKMLEDALVEK</sequence>
<name>A0A7S7R9Z0_9BACI</name>
<evidence type="ECO:0000313" key="1">
    <source>
        <dbReference type="EMBL" id="QOY34310.2"/>
    </source>
</evidence>
<dbReference type="KEGG" id="aia:AWH56_016450"/>
<reference evidence="1 2" key="2">
    <citation type="journal article" date="2019" name="Int. J. Syst. Evol. Microbiol.">
        <title>Anaerobacillus isosaccharinicus sp. nov., an alkaliphilic bacterium which degrades isosaccharinic acid.</title>
        <authorList>
            <person name="Bassil N.M."/>
            <person name="Lloyd J.R."/>
        </authorList>
    </citation>
    <scope>NUCLEOTIDE SEQUENCE [LARGE SCALE GENOMIC DNA]</scope>
    <source>
        <strain evidence="1 2">NB2006</strain>
    </source>
</reference>
<organism evidence="1 2">
    <name type="scientific">Anaerobacillus isosaccharinicus</name>
    <dbReference type="NCBI Taxonomy" id="1532552"/>
    <lineage>
        <taxon>Bacteria</taxon>
        <taxon>Bacillati</taxon>
        <taxon>Bacillota</taxon>
        <taxon>Bacilli</taxon>
        <taxon>Bacillales</taxon>
        <taxon>Bacillaceae</taxon>
        <taxon>Anaerobacillus</taxon>
    </lineage>
</organism>
<dbReference type="EMBL" id="CP063356">
    <property type="protein sequence ID" value="QOY34310.2"/>
    <property type="molecule type" value="Genomic_DNA"/>
</dbReference>
<dbReference type="SUPFAM" id="SSF52833">
    <property type="entry name" value="Thioredoxin-like"/>
    <property type="match status" value="1"/>
</dbReference>
<protein>
    <submittedName>
        <fullName evidence="1">Uncharacterized protein</fullName>
    </submittedName>
</protein>
<keyword evidence="2" id="KW-1185">Reference proteome</keyword>
<evidence type="ECO:0000313" key="2">
    <source>
        <dbReference type="Proteomes" id="UP000180175"/>
    </source>
</evidence>
<dbReference type="PROSITE" id="PS51257">
    <property type="entry name" value="PROKAR_LIPOPROTEIN"/>
    <property type="match status" value="1"/>
</dbReference>
<dbReference type="Gene3D" id="3.40.30.10">
    <property type="entry name" value="Glutaredoxin"/>
    <property type="match status" value="1"/>
</dbReference>
<reference evidence="1 2" key="1">
    <citation type="journal article" date="2017" name="Genome Announc.">
        <title>Draft Genome Sequences of Four Alkaliphilic Bacteria Belonging to the Anaerobacillus Genus.</title>
        <authorList>
            <person name="Bassil N.M."/>
            <person name="Lloyd J.R."/>
        </authorList>
    </citation>
    <scope>NUCLEOTIDE SEQUENCE [LARGE SCALE GENOMIC DNA]</scope>
    <source>
        <strain evidence="1 2">NB2006</strain>
    </source>
</reference>
<proteinExistence type="predicted"/>
<dbReference type="OrthoDB" id="2864505at2"/>
<accession>A0A7S7R9Z0</accession>
<dbReference type="Proteomes" id="UP000180175">
    <property type="component" value="Chromosome"/>
</dbReference>